<comment type="caution">
    <text evidence="6">The sequence shown here is derived from an EMBL/GenBank/DDBJ whole genome shotgun (WGS) entry which is preliminary data.</text>
</comment>
<dbReference type="Gene3D" id="1.10.357.10">
    <property type="entry name" value="Tetracycline Repressor, domain 2"/>
    <property type="match status" value="1"/>
</dbReference>
<dbReference type="SUPFAM" id="SSF46689">
    <property type="entry name" value="Homeodomain-like"/>
    <property type="match status" value="1"/>
</dbReference>
<dbReference type="SUPFAM" id="SSF48498">
    <property type="entry name" value="Tetracyclin repressor-like, C-terminal domain"/>
    <property type="match status" value="1"/>
</dbReference>
<evidence type="ECO:0000256" key="1">
    <source>
        <dbReference type="ARBA" id="ARBA00023015"/>
    </source>
</evidence>
<dbReference type="InterPro" id="IPR009057">
    <property type="entry name" value="Homeodomain-like_sf"/>
</dbReference>
<dbReference type="InterPro" id="IPR023772">
    <property type="entry name" value="DNA-bd_HTH_TetR-type_CS"/>
</dbReference>
<name>A0A917NUD6_9ACTN</name>
<dbReference type="Pfam" id="PF00440">
    <property type="entry name" value="TetR_N"/>
    <property type="match status" value="1"/>
</dbReference>
<dbReference type="PROSITE" id="PS01081">
    <property type="entry name" value="HTH_TETR_1"/>
    <property type="match status" value="1"/>
</dbReference>
<dbReference type="Proteomes" id="UP000657574">
    <property type="component" value="Unassembled WGS sequence"/>
</dbReference>
<dbReference type="InterPro" id="IPR036271">
    <property type="entry name" value="Tet_transcr_reg_TetR-rel_C_sf"/>
</dbReference>
<dbReference type="PANTHER" id="PTHR47506:SF1">
    <property type="entry name" value="HTH-TYPE TRANSCRIPTIONAL REGULATOR YJDC"/>
    <property type="match status" value="1"/>
</dbReference>
<evidence type="ECO:0000256" key="4">
    <source>
        <dbReference type="PROSITE-ProRule" id="PRU00335"/>
    </source>
</evidence>
<reference evidence="6" key="2">
    <citation type="submission" date="2020-09" db="EMBL/GenBank/DDBJ databases">
        <authorList>
            <person name="Sun Q."/>
            <person name="Ohkuma M."/>
        </authorList>
    </citation>
    <scope>NUCLEOTIDE SEQUENCE</scope>
    <source>
        <strain evidence="6">JCM 3086</strain>
    </source>
</reference>
<evidence type="ECO:0000256" key="2">
    <source>
        <dbReference type="ARBA" id="ARBA00023125"/>
    </source>
</evidence>
<dbReference type="AlphaFoldDB" id="A0A917NUD6"/>
<keyword evidence="2 4" id="KW-0238">DNA-binding</keyword>
<evidence type="ECO:0000313" key="7">
    <source>
        <dbReference type="Proteomes" id="UP000657574"/>
    </source>
</evidence>
<proteinExistence type="predicted"/>
<protein>
    <submittedName>
        <fullName evidence="6">TetR family transcriptional regulator</fullName>
    </submittedName>
</protein>
<evidence type="ECO:0000256" key="3">
    <source>
        <dbReference type="ARBA" id="ARBA00023163"/>
    </source>
</evidence>
<dbReference type="InterPro" id="IPR011075">
    <property type="entry name" value="TetR_C"/>
</dbReference>
<dbReference type="GO" id="GO:0003677">
    <property type="term" value="F:DNA binding"/>
    <property type="evidence" value="ECO:0007669"/>
    <property type="project" value="UniProtKB-UniRule"/>
</dbReference>
<reference evidence="6" key="1">
    <citation type="journal article" date="2014" name="Int. J. Syst. Evol. Microbiol.">
        <title>Complete genome sequence of Corynebacterium casei LMG S-19264T (=DSM 44701T), isolated from a smear-ripened cheese.</title>
        <authorList>
            <consortium name="US DOE Joint Genome Institute (JGI-PGF)"/>
            <person name="Walter F."/>
            <person name="Albersmeier A."/>
            <person name="Kalinowski J."/>
            <person name="Ruckert C."/>
        </authorList>
    </citation>
    <scope>NUCLEOTIDE SEQUENCE</scope>
    <source>
        <strain evidence="6">JCM 3086</strain>
    </source>
</reference>
<feature type="DNA-binding region" description="H-T-H motif" evidence="4">
    <location>
        <begin position="29"/>
        <end position="48"/>
    </location>
</feature>
<keyword evidence="3" id="KW-0804">Transcription</keyword>
<keyword evidence="7" id="KW-1185">Reference proteome</keyword>
<dbReference type="RefSeq" id="WP_189313114.1">
    <property type="nucleotide sequence ID" value="NZ_BMQA01000014.1"/>
</dbReference>
<dbReference type="Pfam" id="PF16925">
    <property type="entry name" value="TetR_C_13"/>
    <property type="match status" value="1"/>
</dbReference>
<dbReference type="EMBL" id="BMQA01000014">
    <property type="protein sequence ID" value="GGJ29431.1"/>
    <property type="molecule type" value="Genomic_DNA"/>
</dbReference>
<evidence type="ECO:0000259" key="5">
    <source>
        <dbReference type="PROSITE" id="PS50977"/>
    </source>
</evidence>
<dbReference type="PROSITE" id="PS50977">
    <property type="entry name" value="HTH_TETR_2"/>
    <property type="match status" value="1"/>
</dbReference>
<dbReference type="InterPro" id="IPR001647">
    <property type="entry name" value="HTH_TetR"/>
</dbReference>
<evidence type="ECO:0000313" key="6">
    <source>
        <dbReference type="EMBL" id="GGJ29431.1"/>
    </source>
</evidence>
<accession>A0A917NUD6</accession>
<dbReference type="PANTHER" id="PTHR47506">
    <property type="entry name" value="TRANSCRIPTIONAL REGULATORY PROTEIN"/>
    <property type="match status" value="1"/>
</dbReference>
<feature type="domain" description="HTH tetR-type" evidence="5">
    <location>
        <begin position="6"/>
        <end position="66"/>
    </location>
</feature>
<dbReference type="Gene3D" id="1.10.10.60">
    <property type="entry name" value="Homeodomain-like"/>
    <property type="match status" value="1"/>
</dbReference>
<organism evidence="6 7">
    <name type="scientific">Streptomyces brasiliensis</name>
    <dbReference type="NCBI Taxonomy" id="1954"/>
    <lineage>
        <taxon>Bacteria</taxon>
        <taxon>Bacillati</taxon>
        <taxon>Actinomycetota</taxon>
        <taxon>Actinomycetes</taxon>
        <taxon>Kitasatosporales</taxon>
        <taxon>Streptomycetaceae</taxon>
        <taxon>Streptomyces</taxon>
    </lineage>
</organism>
<sequence>MARPREFDTDVAVERAMRVFWKQGYHATTMPRLTAVLGIGSGSLYAAFGSKDGLYAQALKRYCDALVAVLERDLRAGADIRTALQEMLLAMVAAGVADPERGCLLVNATTERAGHEATVQQARTTMAAVESVLTGVLERARARGELNAERSPVELARFLTTFIQGVRVVGQTRADQAFLESAVAGAVRALD</sequence>
<keyword evidence="1" id="KW-0805">Transcription regulation</keyword>
<gene>
    <name evidence="6" type="ORF">GCM10010121_045930</name>
</gene>